<sequence length="134" mass="15599">MLELIEEIRTGQENQTNEFRRRADSLDDRYDKLERLVFEHVTQTQAQGKQAVTDGNRSPMMDPTSAESNRPPDPPDLRRFHQNHHFPNPSAQNQPNPNPPNHYPPNPSPLNQYPPNQSPHHPYPTTHYPPRDRV</sequence>
<feature type="compositionally biased region" description="Low complexity" evidence="1">
    <location>
        <begin position="109"/>
        <end position="128"/>
    </location>
</feature>
<organism evidence="2 3">
    <name type="scientific">Eruca vesicaria subsp. sativa</name>
    <name type="common">Garden rocket</name>
    <name type="synonym">Eruca sativa</name>
    <dbReference type="NCBI Taxonomy" id="29727"/>
    <lineage>
        <taxon>Eukaryota</taxon>
        <taxon>Viridiplantae</taxon>
        <taxon>Streptophyta</taxon>
        <taxon>Embryophyta</taxon>
        <taxon>Tracheophyta</taxon>
        <taxon>Spermatophyta</taxon>
        <taxon>Magnoliopsida</taxon>
        <taxon>eudicotyledons</taxon>
        <taxon>Gunneridae</taxon>
        <taxon>Pentapetalae</taxon>
        <taxon>rosids</taxon>
        <taxon>malvids</taxon>
        <taxon>Brassicales</taxon>
        <taxon>Brassicaceae</taxon>
        <taxon>Brassiceae</taxon>
        <taxon>Eruca</taxon>
    </lineage>
</organism>
<name>A0ABC8KAS9_ERUVS</name>
<reference evidence="2 3" key="1">
    <citation type="submission" date="2022-03" db="EMBL/GenBank/DDBJ databases">
        <authorList>
            <person name="Macdonald S."/>
            <person name="Ahmed S."/>
            <person name="Newling K."/>
        </authorList>
    </citation>
    <scope>NUCLEOTIDE SEQUENCE [LARGE SCALE GENOMIC DNA]</scope>
</reference>
<dbReference type="Proteomes" id="UP001642260">
    <property type="component" value="Unassembled WGS sequence"/>
</dbReference>
<dbReference type="AlphaFoldDB" id="A0ABC8KAS9"/>
<keyword evidence="3" id="KW-1185">Reference proteome</keyword>
<accession>A0ABC8KAS9</accession>
<proteinExistence type="predicted"/>
<dbReference type="EMBL" id="CAKOAT010186266">
    <property type="protein sequence ID" value="CAH8353924.1"/>
    <property type="molecule type" value="Genomic_DNA"/>
</dbReference>
<feature type="compositionally biased region" description="Pro residues" evidence="1">
    <location>
        <begin position="96"/>
        <end position="108"/>
    </location>
</feature>
<feature type="region of interest" description="Disordered" evidence="1">
    <location>
        <begin position="41"/>
        <end position="134"/>
    </location>
</feature>
<protein>
    <submittedName>
        <fullName evidence="2">Uncharacterized protein</fullName>
    </submittedName>
</protein>
<evidence type="ECO:0000313" key="2">
    <source>
        <dbReference type="EMBL" id="CAH8353924.1"/>
    </source>
</evidence>
<evidence type="ECO:0000256" key="1">
    <source>
        <dbReference type="SAM" id="MobiDB-lite"/>
    </source>
</evidence>
<gene>
    <name evidence="2" type="ORF">ERUC_LOCUS19679</name>
</gene>
<evidence type="ECO:0000313" key="3">
    <source>
        <dbReference type="Proteomes" id="UP001642260"/>
    </source>
</evidence>
<feature type="compositionally biased region" description="Polar residues" evidence="1">
    <location>
        <begin position="41"/>
        <end position="56"/>
    </location>
</feature>
<comment type="caution">
    <text evidence="2">The sequence shown here is derived from an EMBL/GenBank/DDBJ whole genome shotgun (WGS) entry which is preliminary data.</text>
</comment>